<dbReference type="RefSeq" id="WP_068376539.1">
    <property type="nucleotide sequence ID" value="NZ_LSNE01000005.1"/>
</dbReference>
<keyword evidence="7" id="KW-1185">Reference proteome</keyword>
<reference evidence="7" key="1">
    <citation type="submission" date="2016-02" db="EMBL/GenBank/DDBJ databases">
        <authorList>
            <person name="Schultz-Johansen M."/>
            <person name="Glaring M.A."/>
            <person name="Bech P.K."/>
            <person name="Stougaard P."/>
        </authorList>
    </citation>
    <scope>NUCLEOTIDE SEQUENCE [LARGE SCALE GENOMIC DNA]</scope>
    <source>
        <strain evidence="7">S66</strain>
    </source>
</reference>
<sequence>MAVYLHSSVSHSACGQSWQPEPLRFVTSPNQHIALGNGNQVLFYAMDKLAIDVTEKRLFKALSASLKALIQQSGLSSQELSQTALLLGSTSLDIGTLTPDTEKAIGLPKIDRLSQYLQLEIGLHPLHMVINTACTASINAVIYGKKLIEQAGFKHVIVIGCEFYNQLTLAGFDSLDLLSQKHLKCFHQQRDGLLLGEGIGALLLSEEKPQKLPCYRILQGHSSCDTYSLTMTAEDGSHIQSVLHSAISQSGLSTSDIDLVKVHGTATYNNDIAEYHALQRCFTTPAPIFALKPYIGHTLGACGAIEMALMDRLLQQDYLPVPEYVEQESELIMLAFAPKTKPLRDYKNVLINHCGFGGNNAAIVLETQQP</sequence>
<dbReference type="Pfam" id="PF00109">
    <property type="entry name" value="ketoacyl-synt"/>
    <property type="match status" value="1"/>
</dbReference>
<dbReference type="EMBL" id="LSNE01000005">
    <property type="protein sequence ID" value="KXI29310.1"/>
    <property type="molecule type" value="Genomic_DNA"/>
</dbReference>
<dbReference type="InterPro" id="IPR020841">
    <property type="entry name" value="PKS_Beta-ketoAc_synthase_dom"/>
</dbReference>
<dbReference type="Pfam" id="PF02801">
    <property type="entry name" value="Ketoacyl-synt_C"/>
    <property type="match status" value="1"/>
</dbReference>
<dbReference type="InterPro" id="IPR016039">
    <property type="entry name" value="Thiolase-like"/>
</dbReference>
<dbReference type="GO" id="GO:0004315">
    <property type="term" value="F:3-oxoacyl-[acyl-carrier-protein] synthase activity"/>
    <property type="evidence" value="ECO:0007669"/>
    <property type="project" value="TreeGrafter"/>
</dbReference>
<dbReference type="OrthoDB" id="8607208at2"/>
<dbReference type="AlphaFoldDB" id="A0A136A2E3"/>
<comment type="pathway">
    <text evidence="1">Lipid metabolism; fatty acid biosynthesis.</text>
</comment>
<dbReference type="InterPro" id="IPR000794">
    <property type="entry name" value="Beta-ketoacyl_synthase"/>
</dbReference>
<organism evidence="6 7">
    <name type="scientific">Paraglaciecola hydrolytica</name>
    <dbReference type="NCBI Taxonomy" id="1799789"/>
    <lineage>
        <taxon>Bacteria</taxon>
        <taxon>Pseudomonadati</taxon>
        <taxon>Pseudomonadota</taxon>
        <taxon>Gammaproteobacteria</taxon>
        <taxon>Alteromonadales</taxon>
        <taxon>Alteromonadaceae</taxon>
        <taxon>Paraglaciecola</taxon>
    </lineage>
</organism>
<name>A0A136A2E3_9ALTE</name>
<dbReference type="InterPro" id="IPR014030">
    <property type="entry name" value="Ketoacyl_synth_N"/>
</dbReference>
<dbReference type="SUPFAM" id="SSF53901">
    <property type="entry name" value="Thiolase-like"/>
    <property type="match status" value="2"/>
</dbReference>
<keyword evidence="3 4" id="KW-0808">Transferase</keyword>
<dbReference type="PROSITE" id="PS52004">
    <property type="entry name" value="KS3_2"/>
    <property type="match status" value="1"/>
</dbReference>
<dbReference type="PANTHER" id="PTHR11712">
    <property type="entry name" value="POLYKETIDE SYNTHASE-RELATED"/>
    <property type="match status" value="1"/>
</dbReference>
<accession>A0A136A2E3</accession>
<comment type="caution">
    <text evidence="6">The sequence shown here is derived from an EMBL/GenBank/DDBJ whole genome shotgun (WGS) entry which is preliminary data.</text>
</comment>
<proteinExistence type="inferred from homology"/>
<dbReference type="GO" id="GO:0006633">
    <property type="term" value="P:fatty acid biosynthetic process"/>
    <property type="evidence" value="ECO:0007669"/>
    <property type="project" value="TreeGrafter"/>
</dbReference>
<evidence type="ECO:0000259" key="5">
    <source>
        <dbReference type="PROSITE" id="PS52004"/>
    </source>
</evidence>
<dbReference type="Gene3D" id="3.40.47.10">
    <property type="match status" value="1"/>
</dbReference>
<dbReference type="PANTHER" id="PTHR11712:SF336">
    <property type="entry name" value="3-OXOACYL-[ACYL-CARRIER-PROTEIN] SYNTHASE, MITOCHONDRIAL"/>
    <property type="match status" value="1"/>
</dbReference>
<gene>
    <name evidence="6" type="ORF">AX660_14305</name>
</gene>
<evidence type="ECO:0000313" key="6">
    <source>
        <dbReference type="EMBL" id="KXI29310.1"/>
    </source>
</evidence>
<evidence type="ECO:0000256" key="2">
    <source>
        <dbReference type="ARBA" id="ARBA00008467"/>
    </source>
</evidence>
<dbReference type="Proteomes" id="UP000070299">
    <property type="component" value="Unassembled WGS sequence"/>
</dbReference>
<evidence type="ECO:0000256" key="3">
    <source>
        <dbReference type="ARBA" id="ARBA00022679"/>
    </source>
</evidence>
<evidence type="ECO:0000256" key="1">
    <source>
        <dbReference type="ARBA" id="ARBA00005194"/>
    </source>
</evidence>
<evidence type="ECO:0000313" key="7">
    <source>
        <dbReference type="Proteomes" id="UP000070299"/>
    </source>
</evidence>
<feature type="domain" description="Ketosynthase family 3 (KS3)" evidence="5">
    <location>
        <begin position="1"/>
        <end position="367"/>
    </location>
</feature>
<dbReference type="InterPro" id="IPR014031">
    <property type="entry name" value="Ketoacyl_synth_C"/>
</dbReference>
<protein>
    <recommendedName>
        <fullName evidence="5">Ketosynthase family 3 (KS3) domain-containing protein</fullName>
    </recommendedName>
</protein>
<comment type="similarity">
    <text evidence="2 4">Belongs to the thiolase-like superfamily. Beta-ketoacyl-ACP synthases family.</text>
</comment>
<evidence type="ECO:0000256" key="4">
    <source>
        <dbReference type="RuleBase" id="RU003694"/>
    </source>
</evidence>
<dbReference type="STRING" id="1799789.AX660_14305"/>